<dbReference type="NCBIfam" id="NF033709">
    <property type="entry name" value="PorV_fam"/>
    <property type="match status" value="1"/>
</dbReference>
<proteinExistence type="predicted"/>
<name>A0ABX2B4V4_9BACT</name>
<dbReference type="EMBL" id="JABKKJ010000006">
    <property type="protein sequence ID" value="NPE25010.1"/>
    <property type="molecule type" value="Genomic_DNA"/>
</dbReference>
<sequence>MKKAVFLLAMIFSCAIKTSAQESRTSYNFLRLPVSAHAAALGGDNITIIEDDPSLMFHNPSLLSSVSDKSINLNFMTYMEGAKTASASFNRIIKERATVAVMAQYMDYGKMKQVDENNVQNGEFSAKDIMLGGVFSYSLTERLAGGIAAKFVTSYIGDYNSIAMGVDLGLNYYDPDREWSLSLVAKNLGGELKAFDDEYGKMPMDVQLGASKKLLNLPFRVSATLTDLTHWDYKFINHLVAGVDIILSPQIYIAGGYNFRRVEEMKIISGEEESSHGAGLSFGAGLMLERFKLNLSYGKYHVSSNSLTINVSYCL</sequence>
<dbReference type="RefSeq" id="WP_172344493.1">
    <property type="nucleotide sequence ID" value="NZ_CASTNK010000011.1"/>
</dbReference>
<organism evidence="2 3">
    <name type="scientific">Xylanibacter caecicola</name>
    <dbReference type="NCBI Taxonomy" id="2736294"/>
    <lineage>
        <taxon>Bacteria</taxon>
        <taxon>Pseudomonadati</taxon>
        <taxon>Bacteroidota</taxon>
        <taxon>Bacteroidia</taxon>
        <taxon>Bacteroidales</taxon>
        <taxon>Prevotellaceae</taxon>
        <taxon>Xylanibacter</taxon>
    </lineage>
</organism>
<protein>
    <submittedName>
        <fullName evidence="2">Type IX secretion system protein PorQ</fullName>
    </submittedName>
</protein>
<keyword evidence="1" id="KW-0732">Signal</keyword>
<gene>
    <name evidence="2" type="primary">porQ</name>
    <name evidence="2" type="ORF">HPS54_05680</name>
</gene>
<dbReference type="Gene3D" id="2.40.160.60">
    <property type="entry name" value="Outer membrane protein transport protein (OMPP1/FadL/TodX)"/>
    <property type="match status" value="1"/>
</dbReference>
<accession>A0ABX2B4V4</accession>
<evidence type="ECO:0000256" key="1">
    <source>
        <dbReference type="SAM" id="SignalP"/>
    </source>
</evidence>
<evidence type="ECO:0000313" key="2">
    <source>
        <dbReference type="EMBL" id="NPE25010.1"/>
    </source>
</evidence>
<reference evidence="2 3" key="1">
    <citation type="submission" date="2020-05" db="EMBL/GenBank/DDBJ databases">
        <title>Distinct polysaccharide utilization as determinants for interspecies competition between intestinal Prevotella spp.</title>
        <authorList>
            <person name="Galvez E.J.C."/>
            <person name="Iljazovic A."/>
            <person name="Strowig T."/>
        </authorList>
    </citation>
    <scope>NUCLEOTIDE SEQUENCE [LARGE SCALE GENOMIC DNA]</scope>
    <source>
        <strain evidence="2 3">PCHR</strain>
    </source>
</reference>
<keyword evidence="3" id="KW-1185">Reference proteome</keyword>
<comment type="caution">
    <text evidence="2">The sequence shown here is derived from an EMBL/GenBank/DDBJ whole genome shotgun (WGS) entry which is preliminary data.</text>
</comment>
<feature type="signal peptide" evidence="1">
    <location>
        <begin position="1"/>
        <end position="20"/>
    </location>
</feature>
<feature type="chain" id="PRO_5046561376" evidence="1">
    <location>
        <begin position="21"/>
        <end position="315"/>
    </location>
</feature>
<dbReference type="Proteomes" id="UP000820977">
    <property type="component" value="Unassembled WGS sequence"/>
</dbReference>
<dbReference type="NCBIfam" id="NF033711">
    <property type="entry name" value="T9SS_PorQ"/>
    <property type="match status" value="1"/>
</dbReference>
<evidence type="ECO:0000313" key="3">
    <source>
        <dbReference type="Proteomes" id="UP000820977"/>
    </source>
</evidence>